<dbReference type="SFLD" id="SFLDS00003">
    <property type="entry name" value="Haloacid_Dehalogenase"/>
    <property type="match status" value="1"/>
</dbReference>
<dbReference type="EMBL" id="CP063367">
    <property type="protein sequence ID" value="QUM68469.1"/>
    <property type="molecule type" value="Genomic_DNA"/>
</dbReference>
<evidence type="ECO:0000313" key="5">
    <source>
        <dbReference type="Proteomes" id="UP000675994"/>
    </source>
</evidence>
<dbReference type="SUPFAM" id="SSF56784">
    <property type="entry name" value="HAD-like"/>
    <property type="match status" value="1"/>
</dbReference>
<keyword evidence="3" id="KW-0460">Magnesium</keyword>
<evidence type="ECO:0000313" key="4">
    <source>
        <dbReference type="EMBL" id="QUM68469.1"/>
    </source>
</evidence>
<sequence>MFKQPKLIIFDLDNTLYAFDALWQEANKATFESYEQFKGMDYAEFLPLYQKYDQHFWKQHDSGQIILDELRRLRLIETLKHYDIDVTHEEAQAYFERFFSLLLSKITVNEKMNALLNDLKARVEIAILTNGKLTEQRTKIENLQLNTIFNDNIFISEVMGVEKPDAQAFLKVMDTLKVLPEEVLMIGDSWTNDVEGSLNVGMSVIWYNPSHVDKQCLENNKLRIFNGEIEQLLEKLIIRFEAGSSRLNV</sequence>
<dbReference type="RefSeq" id="WP_212574485.1">
    <property type="nucleotide sequence ID" value="NZ_CP063367.1"/>
</dbReference>
<organism evidence="4 5">
    <name type="scientific">Staphylococcus delphini</name>
    <dbReference type="NCBI Taxonomy" id="53344"/>
    <lineage>
        <taxon>Bacteria</taxon>
        <taxon>Bacillati</taxon>
        <taxon>Bacillota</taxon>
        <taxon>Bacilli</taxon>
        <taxon>Bacillales</taxon>
        <taxon>Staphylococcaceae</taxon>
        <taxon>Staphylococcus</taxon>
        <taxon>Staphylococcus intermedius group</taxon>
    </lineage>
</organism>
<evidence type="ECO:0000256" key="3">
    <source>
        <dbReference type="ARBA" id="ARBA00022842"/>
    </source>
</evidence>
<protein>
    <submittedName>
        <fullName evidence="4">HAD family hydrolase</fullName>
    </submittedName>
</protein>
<dbReference type="InterPro" id="IPR006439">
    <property type="entry name" value="HAD-SF_hydro_IA"/>
</dbReference>
<accession>A0AAQ0D4W0</accession>
<proteinExistence type="predicted"/>
<dbReference type="Gene3D" id="3.40.50.1000">
    <property type="entry name" value="HAD superfamily/HAD-like"/>
    <property type="match status" value="1"/>
</dbReference>
<dbReference type="InterPro" id="IPR023198">
    <property type="entry name" value="PGP-like_dom2"/>
</dbReference>
<evidence type="ECO:0000256" key="1">
    <source>
        <dbReference type="ARBA" id="ARBA00001946"/>
    </source>
</evidence>
<name>A0AAQ0D4W0_9STAP</name>
<dbReference type="InterPro" id="IPR036412">
    <property type="entry name" value="HAD-like_sf"/>
</dbReference>
<dbReference type="PRINTS" id="PR00413">
    <property type="entry name" value="HADHALOGNASE"/>
</dbReference>
<comment type="cofactor">
    <cofactor evidence="1">
        <name>Mg(2+)</name>
        <dbReference type="ChEBI" id="CHEBI:18420"/>
    </cofactor>
</comment>
<evidence type="ECO:0000256" key="2">
    <source>
        <dbReference type="ARBA" id="ARBA00022801"/>
    </source>
</evidence>
<dbReference type="Proteomes" id="UP000675994">
    <property type="component" value="Chromosome"/>
</dbReference>
<dbReference type="PANTHER" id="PTHR46470">
    <property type="entry name" value="N-ACYLNEURAMINATE-9-PHOSPHATASE"/>
    <property type="match status" value="1"/>
</dbReference>
<reference evidence="4" key="1">
    <citation type="journal article" date="2021" name="Front. Microbiol.">
        <title>Presence and Characterization of a Novel cfr-Carrying Tn558 Transposon Derivative in Staphylococcus delphini Isolated From Retail Food.</title>
        <authorList>
            <person name="Zhang F."/>
            <person name="Wu S."/>
            <person name="Huang J."/>
            <person name="Yang R."/>
            <person name="Zhang J."/>
            <person name="Lei T."/>
            <person name="Dai J."/>
            <person name="Ding Y."/>
            <person name="Xue L."/>
            <person name="Wang J."/>
            <person name="Chen M."/>
            <person name="Wu Q."/>
        </authorList>
    </citation>
    <scope>NUCLEOTIDE SEQUENCE</scope>
    <source>
        <strain evidence="4">2794-1</strain>
    </source>
</reference>
<keyword evidence="2 4" id="KW-0378">Hydrolase</keyword>
<dbReference type="GO" id="GO:0016787">
    <property type="term" value="F:hydrolase activity"/>
    <property type="evidence" value="ECO:0007669"/>
    <property type="project" value="UniProtKB-KW"/>
</dbReference>
<gene>
    <name evidence="4" type="ORF">IPU22_07710</name>
</gene>
<dbReference type="NCBIfam" id="TIGR01549">
    <property type="entry name" value="HAD-SF-IA-v1"/>
    <property type="match status" value="1"/>
</dbReference>
<dbReference type="Pfam" id="PF00702">
    <property type="entry name" value="Hydrolase"/>
    <property type="match status" value="1"/>
</dbReference>
<dbReference type="Gene3D" id="1.10.150.240">
    <property type="entry name" value="Putative phosphatase, domain 2"/>
    <property type="match status" value="1"/>
</dbReference>
<dbReference type="GO" id="GO:0044281">
    <property type="term" value="P:small molecule metabolic process"/>
    <property type="evidence" value="ECO:0007669"/>
    <property type="project" value="UniProtKB-ARBA"/>
</dbReference>
<dbReference type="AlphaFoldDB" id="A0AAQ0D4W0"/>
<dbReference type="InterPro" id="IPR023214">
    <property type="entry name" value="HAD_sf"/>
</dbReference>
<dbReference type="InterPro" id="IPR051400">
    <property type="entry name" value="HAD-like_hydrolase"/>
</dbReference>
<dbReference type="SFLD" id="SFLDG01129">
    <property type="entry name" value="C1.5:_HAD__Beta-PGM__Phosphata"/>
    <property type="match status" value="1"/>
</dbReference>